<evidence type="ECO:0000313" key="3">
    <source>
        <dbReference type="EMBL" id="TWB35782.1"/>
    </source>
</evidence>
<dbReference type="AlphaFoldDB" id="A0A560GP54"/>
<dbReference type="RefSeq" id="WP_145735893.1">
    <property type="nucleotide sequence ID" value="NZ_VITR01000019.1"/>
</dbReference>
<keyword evidence="4" id="KW-1185">Reference proteome</keyword>
<dbReference type="SUPFAM" id="SSF48208">
    <property type="entry name" value="Six-hairpin glycosidases"/>
    <property type="match status" value="1"/>
</dbReference>
<accession>A0A560GP54</accession>
<organism evidence="3 4">
    <name type="scientific">Nitrospirillum amazonense</name>
    <dbReference type="NCBI Taxonomy" id="28077"/>
    <lineage>
        <taxon>Bacteria</taxon>
        <taxon>Pseudomonadati</taxon>
        <taxon>Pseudomonadota</taxon>
        <taxon>Alphaproteobacteria</taxon>
        <taxon>Rhodospirillales</taxon>
        <taxon>Azospirillaceae</taxon>
        <taxon>Nitrospirillum</taxon>
    </lineage>
</organism>
<protein>
    <submittedName>
        <fullName evidence="3">Mannose-6-phosphate isomerase</fullName>
    </submittedName>
</protein>
<dbReference type="GO" id="GO:0005975">
    <property type="term" value="P:carbohydrate metabolic process"/>
    <property type="evidence" value="ECO:0007669"/>
    <property type="project" value="InterPro"/>
</dbReference>
<evidence type="ECO:0000256" key="1">
    <source>
        <dbReference type="ARBA" id="ARBA00008558"/>
    </source>
</evidence>
<dbReference type="OrthoDB" id="9806359at2"/>
<evidence type="ECO:0000256" key="2">
    <source>
        <dbReference type="ARBA" id="ARBA00023235"/>
    </source>
</evidence>
<comment type="caution">
    <text evidence="3">The sequence shown here is derived from an EMBL/GenBank/DDBJ whole genome shotgun (WGS) entry which is preliminary data.</text>
</comment>
<dbReference type="EMBL" id="VITR01000019">
    <property type="protein sequence ID" value="TWB35782.1"/>
    <property type="molecule type" value="Genomic_DNA"/>
</dbReference>
<dbReference type="Pfam" id="PF07221">
    <property type="entry name" value="GlcNAc_2-epim"/>
    <property type="match status" value="1"/>
</dbReference>
<dbReference type="Proteomes" id="UP000315751">
    <property type="component" value="Unassembled WGS sequence"/>
</dbReference>
<sequence length="401" mass="43763">MLPTVALTRYALERLLPLCRDRFADAGQGGFHERLDAAEQPLPMGYKRSMVQARQLYVLAHAALAGERSGQTAAERGYDFLVRHFWDARHGGWFFKAQPDGQPLDGSKDFYGHAFVLFGLAYAHAAFAAPKAISLAQETWGLMRDRLAMPALADGGWGGLAEGAAADWALNGALRRQNPHMHLLEALLALHEFTGDETWLTEAGIVVGLFRSRFYDATTRTLGEFFTQDWRPDPATGHIVEPGHHFEWAWLLDRYVRQGGDATVLRLADALFDKAVAHGFLADGGIMDQMDPQGAPLLRTRRIWPVAEAIKAALAQARRHSGTPAGDDAAALAERLAGHLNAVFLDPANGRWIETQDETGAPTMRDLPGSTPYHLFLAAMEAAGGVAGRLPSSGDLSIIRP</sequence>
<proteinExistence type="inferred from homology"/>
<comment type="similarity">
    <text evidence="1">Belongs to the N-acylglucosamine 2-epimerase family.</text>
</comment>
<name>A0A560GP54_9PROT</name>
<dbReference type="PANTHER" id="PTHR15108">
    <property type="entry name" value="N-ACYLGLUCOSAMINE-2-EPIMERASE"/>
    <property type="match status" value="1"/>
</dbReference>
<dbReference type="InterPro" id="IPR010819">
    <property type="entry name" value="AGE/CE"/>
</dbReference>
<keyword evidence="2 3" id="KW-0413">Isomerase</keyword>
<dbReference type="InterPro" id="IPR012341">
    <property type="entry name" value="6hp_glycosidase-like_sf"/>
</dbReference>
<dbReference type="InterPro" id="IPR008928">
    <property type="entry name" value="6-hairpin_glycosidase_sf"/>
</dbReference>
<reference evidence="3 4" key="1">
    <citation type="submission" date="2019-06" db="EMBL/GenBank/DDBJ databases">
        <title>Genomic Encyclopedia of Type Strains, Phase IV (KMG-V): Genome sequencing to study the core and pangenomes of soil and plant-associated prokaryotes.</title>
        <authorList>
            <person name="Whitman W."/>
        </authorList>
    </citation>
    <scope>NUCLEOTIDE SEQUENCE [LARGE SCALE GENOMIC DNA]</scope>
    <source>
        <strain evidence="3 4">BR 11622</strain>
    </source>
</reference>
<dbReference type="GO" id="GO:0016853">
    <property type="term" value="F:isomerase activity"/>
    <property type="evidence" value="ECO:0007669"/>
    <property type="project" value="UniProtKB-KW"/>
</dbReference>
<dbReference type="Gene3D" id="1.50.10.10">
    <property type="match status" value="1"/>
</dbReference>
<evidence type="ECO:0000313" key="4">
    <source>
        <dbReference type="Proteomes" id="UP000315751"/>
    </source>
</evidence>
<gene>
    <name evidence="3" type="ORF">FBZ90_11967</name>
</gene>